<sequence>MIDRKLLTTVTAISLIAATAMPARAEVSIMYAEWLASLVEPGIEAFEAETGETVNAIKLPGDGYDQRIALDLSAGTAADVVQMDSFMVSELASAGYLHPLDEQAAGWDQYQYYLEGLLDVASYEGNVYALPTDTDVRMLWYNKAVFAEAGIPVPWEPKTWQDVIDTAQTIKDATGIENAFMLPAGTKQSEAATMQGFYMALLGADVPEDDRNRLRNWAEGKWIGDSPAIRRTLELYNEVYNERQLGTAALNYATDIGAATREAFLAGQVGILASGSWENVCMWDCNGVNVPSQAERDEIMGWTPWPGSGEPGAKATTNISGGWTIGVNANAADKDLAFQLVTTIFDAGNFGEWTVANRRMAVRTDIAESEAYASDTYLAAATQLAADTTGRDTYPGYQVVSALVQQMTADILDGVSVEDAVAEYHAALVDEFGEENVMTYE</sequence>
<keyword evidence="3" id="KW-0574">Periplasm</keyword>
<dbReference type="InterPro" id="IPR006059">
    <property type="entry name" value="SBP"/>
</dbReference>
<evidence type="ECO:0000256" key="4">
    <source>
        <dbReference type="SAM" id="SignalP"/>
    </source>
</evidence>
<comment type="caution">
    <text evidence="5">The sequence shown here is derived from an EMBL/GenBank/DDBJ whole genome shotgun (WGS) entry which is preliminary data.</text>
</comment>
<protein>
    <recommendedName>
        <fullName evidence="7">ABC transporter substrate-binding protein</fullName>
    </recommendedName>
</protein>
<dbReference type="Proteomes" id="UP000033632">
    <property type="component" value="Unassembled WGS sequence"/>
</dbReference>
<name>A0A0F5FX91_9HYPH</name>
<dbReference type="AlphaFoldDB" id="A0A0F5FX91"/>
<evidence type="ECO:0008006" key="7">
    <source>
        <dbReference type="Google" id="ProtNLM"/>
    </source>
</evidence>
<comment type="subcellular location">
    <subcellularLocation>
        <location evidence="1">Periplasm</location>
    </subcellularLocation>
</comment>
<organism evidence="5 6">
    <name type="scientific">Devosia geojensis</name>
    <dbReference type="NCBI Taxonomy" id="443610"/>
    <lineage>
        <taxon>Bacteria</taxon>
        <taxon>Pseudomonadati</taxon>
        <taxon>Pseudomonadota</taxon>
        <taxon>Alphaproteobacteria</taxon>
        <taxon>Hyphomicrobiales</taxon>
        <taxon>Devosiaceae</taxon>
        <taxon>Devosia</taxon>
    </lineage>
</organism>
<accession>A0A0F5FX91</accession>
<evidence type="ECO:0000256" key="1">
    <source>
        <dbReference type="ARBA" id="ARBA00004418"/>
    </source>
</evidence>
<dbReference type="EMBL" id="JZEX01000024">
    <property type="protein sequence ID" value="KKB13453.1"/>
    <property type="molecule type" value="Genomic_DNA"/>
</dbReference>
<feature type="signal peptide" evidence="4">
    <location>
        <begin position="1"/>
        <end position="25"/>
    </location>
</feature>
<dbReference type="PATRIC" id="fig|443610.3.peg.2787"/>
<comment type="similarity">
    <text evidence="2">Belongs to the bacterial solute-binding protein 1 family.</text>
</comment>
<dbReference type="PANTHER" id="PTHR43649:SF14">
    <property type="entry name" value="BLR3389 PROTEIN"/>
    <property type="match status" value="1"/>
</dbReference>
<reference evidence="5 6" key="1">
    <citation type="submission" date="2015-03" db="EMBL/GenBank/DDBJ databases">
        <authorList>
            <person name="Hassan Y.I."/>
            <person name="Lepp D."/>
            <person name="Li X.-Z."/>
            <person name="Zhou T."/>
        </authorList>
    </citation>
    <scope>NUCLEOTIDE SEQUENCE [LARGE SCALE GENOMIC DNA]</scope>
    <source>
        <strain evidence="5 6">BD-c194</strain>
    </source>
</reference>
<feature type="chain" id="PRO_5002486834" description="ABC transporter substrate-binding protein" evidence="4">
    <location>
        <begin position="26"/>
        <end position="441"/>
    </location>
</feature>
<proteinExistence type="inferred from homology"/>
<keyword evidence="6" id="KW-1185">Reference proteome</keyword>
<gene>
    <name evidence="5" type="ORF">VE25_01605</name>
</gene>
<evidence type="ECO:0000256" key="2">
    <source>
        <dbReference type="ARBA" id="ARBA00008520"/>
    </source>
</evidence>
<dbReference type="InterPro" id="IPR050490">
    <property type="entry name" value="Bact_solute-bd_prot1"/>
</dbReference>
<keyword evidence="4" id="KW-0732">Signal</keyword>
<dbReference type="Gene3D" id="3.40.190.10">
    <property type="entry name" value="Periplasmic binding protein-like II"/>
    <property type="match status" value="2"/>
</dbReference>
<dbReference type="OrthoDB" id="8663148at2"/>
<dbReference type="GO" id="GO:0042597">
    <property type="term" value="C:periplasmic space"/>
    <property type="evidence" value="ECO:0007669"/>
    <property type="project" value="UniProtKB-SubCell"/>
</dbReference>
<dbReference type="Pfam" id="PF01547">
    <property type="entry name" value="SBP_bac_1"/>
    <property type="match status" value="1"/>
</dbReference>
<dbReference type="RefSeq" id="WP_046106837.1">
    <property type="nucleotide sequence ID" value="NZ_JZEX01000024.1"/>
</dbReference>
<dbReference type="STRING" id="443610.VE25_01605"/>
<evidence type="ECO:0000256" key="3">
    <source>
        <dbReference type="ARBA" id="ARBA00022764"/>
    </source>
</evidence>
<dbReference type="PANTHER" id="PTHR43649">
    <property type="entry name" value="ARABINOSE-BINDING PROTEIN-RELATED"/>
    <property type="match status" value="1"/>
</dbReference>
<evidence type="ECO:0000313" key="6">
    <source>
        <dbReference type="Proteomes" id="UP000033632"/>
    </source>
</evidence>
<evidence type="ECO:0000313" key="5">
    <source>
        <dbReference type="EMBL" id="KKB13453.1"/>
    </source>
</evidence>
<dbReference type="SUPFAM" id="SSF53850">
    <property type="entry name" value="Periplasmic binding protein-like II"/>
    <property type="match status" value="1"/>
</dbReference>